<dbReference type="InterPro" id="IPR002525">
    <property type="entry name" value="Transp_IS110-like_N"/>
</dbReference>
<evidence type="ECO:0000313" key="2">
    <source>
        <dbReference type="EMBL" id="TWB26837.1"/>
    </source>
</evidence>
<dbReference type="GO" id="GO:0004803">
    <property type="term" value="F:transposase activity"/>
    <property type="evidence" value="ECO:0007669"/>
    <property type="project" value="InterPro"/>
</dbReference>
<protein>
    <submittedName>
        <fullName evidence="2">Transposase</fullName>
    </submittedName>
</protein>
<dbReference type="GO" id="GO:0006313">
    <property type="term" value="P:DNA transposition"/>
    <property type="evidence" value="ECO:0007669"/>
    <property type="project" value="InterPro"/>
</dbReference>
<feature type="non-terminal residue" evidence="2">
    <location>
        <position position="86"/>
    </location>
</feature>
<accession>A0A560FYX9</accession>
<comment type="caution">
    <text evidence="2">The sequence shown here is derived from an EMBL/GenBank/DDBJ whole genome shotgun (WGS) entry which is preliminary data.</text>
</comment>
<name>A0A560FYX9_9PROT</name>
<dbReference type="InterPro" id="IPR047650">
    <property type="entry name" value="Transpos_IS110"/>
</dbReference>
<evidence type="ECO:0000313" key="3">
    <source>
        <dbReference type="Proteomes" id="UP000316545"/>
    </source>
</evidence>
<organism evidence="2 3">
    <name type="scientific">Nitrospirillum amazonense</name>
    <dbReference type="NCBI Taxonomy" id="28077"/>
    <lineage>
        <taxon>Bacteria</taxon>
        <taxon>Pseudomonadati</taxon>
        <taxon>Pseudomonadota</taxon>
        <taxon>Alphaproteobacteria</taxon>
        <taxon>Rhodospirillales</taxon>
        <taxon>Azospirillaceae</taxon>
        <taxon>Nitrospirillum</taxon>
    </lineage>
</organism>
<dbReference type="RefSeq" id="WP_145617020.1">
    <property type="nucleotide sequence ID" value="NZ_VITO01000007.1"/>
</dbReference>
<gene>
    <name evidence="2" type="ORF">FBZ88_1071</name>
</gene>
<dbReference type="EMBL" id="VITO01000007">
    <property type="protein sequence ID" value="TWB26837.1"/>
    <property type="molecule type" value="Genomic_DNA"/>
</dbReference>
<dbReference type="GO" id="GO:0003677">
    <property type="term" value="F:DNA binding"/>
    <property type="evidence" value="ECO:0007669"/>
    <property type="project" value="InterPro"/>
</dbReference>
<keyword evidence="3" id="KW-1185">Reference proteome</keyword>
<dbReference type="AlphaFoldDB" id="A0A560FYX9"/>
<evidence type="ECO:0000259" key="1">
    <source>
        <dbReference type="Pfam" id="PF01548"/>
    </source>
</evidence>
<dbReference type="PANTHER" id="PTHR33055:SF13">
    <property type="entry name" value="TRANSPOSASE"/>
    <property type="match status" value="1"/>
</dbReference>
<reference evidence="2 3" key="1">
    <citation type="submission" date="2019-06" db="EMBL/GenBank/DDBJ databases">
        <title>Genomic Encyclopedia of Type Strains, Phase IV (KMG-V): Genome sequencing to study the core and pangenomes of soil and plant-associated prokaryotes.</title>
        <authorList>
            <person name="Whitman W."/>
        </authorList>
    </citation>
    <scope>NUCLEOTIDE SEQUENCE [LARGE SCALE GENOMIC DNA]</scope>
    <source>
        <strain evidence="2 3">BR 11865</strain>
    </source>
</reference>
<dbReference type="Proteomes" id="UP000316545">
    <property type="component" value="Unassembled WGS sequence"/>
</dbReference>
<dbReference type="Pfam" id="PF01548">
    <property type="entry name" value="DEDD_Tnp_IS110"/>
    <property type="match status" value="1"/>
</dbReference>
<feature type="domain" description="Transposase IS110-like N-terminal" evidence="1">
    <location>
        <begin position="5"/>
        <end position="84"/>
    </location>
</feature>
<sequence length="86" mass="8767">MDAIVGIDVSKDHLDVHIRPEGRAFSVTRDAEGLASLVDQLASLDVKAIGVEATGGFETVVVASLAAAGLPVVVVNPAQVRAFATA</sequence>
<proteinExistence type="predicted"/>
<dbReference type="PANTHER" id="PTHR33055">
    <property type="entry name" value="TRANSPOSASE FOR INSERTION SEQUENCE ELEMENT IS1111A"/>
    <property type="match status" value="1"/>
</dbReference>